<dbReference type="InterPro" id="IPR036188">
    <property type="entry name" value="FAD/NAD-bd_sf"/>
</dbReference>
<dbReference type="GO" id="GO:0003955">
    <property type="term" value="F:NAD(P)H dehydrogenase (quinone) activity"/>
    <property type="evidence" value="ECO:0007669"/>
    <property type="project" value="TreeGrafter"/>
</dbReference>
<dbReference type="Proteomes" id="UP000800235">
    <property type="component" value="Unassembled WGS sequence"/>
</dbReference>
<keyword evidence="10" id="KW-1185">Reference proteome</keyword>
<evidence type="ECO:0000256" key="3">
    <source>
        <dbReference type="ARBA" id="ARBA00022827"/>
    </source>
</evidence>
<comment type="similarity">
    <text evidence="1">Belongs to the class-I pyridine nucleotide-disulfide oxidoreductase family.</text>
</comment>
<feature type="binding site" evidence="5">
    <location>
        <position position="285"/>
    </location>
    <ligand>
        <name>NAD(+)</name>
        <dbReference type="ChEBI" id="CHEBI:57540"/>
    </ligand>
</feature>
<gene>
    <name evidence="9" type="ORF">EJ08DRAFT_579180</name>
</gene>
<dbReference type="Gene3D" id="3.50.50.60">
    <property type="entry name" value="FAD/NAD(P)-binding domain"/>
    <property type="match status" value="2"/>
</dbReference>
<dbReference type="PRINTS" id="PR00368">
    <property type="entry name" value="FADPNR"/>
</dbReference>
<accession>A0A9P4U3J9</accession>
<evidence type="ECO:0000313" key="9">
    <source>
        <dbReference type="EMBL" id="KAF2436025.1"/>
    </source>
</evidence>
<dbReference type="OrthoDB" id="361797at2759"/>
<feature type="active site" description="Proton acceptor" evidence="4">
    <location>
        <position position="474"/>
    </location>
</feature>
<dbReference type="AlphaFoldDB" id="A0A9P4U3J9"/>
<dbReference type="Pfam" id="PF07992">
    <property type="entry name" value="Pyr_redox_2"/>
    <property type="match status" value="1"/>
</dbReference>
<evidence type="ECO:0000256" key="1">
    <source>
        <dbReference type="ARBA" id="ARBA00007532"/>
    </source>
</evidence>
<dbReference type="PRINTS" id="PR00411">
    <property type="entry name" value="PNDRDTASEI"/>
</dbReference>
<protein>
    <submittedName>
        <fullName evidence="9">FAD/NAD(P)-binding domain-containing protein</fullName>
    </submittedName>
</protein>
<dbReference type="PANTHER" id="PTHR43014">
    <property type="entry name" value="MERCURIC REDUCTASE"/>
    <property type="match status" value="1"/>
</dbReference>
<proteinExistence type="inferred from homology"/>
<sequence>MAPETKVFDAIVIGSGQSGTPLATALVKSGRKTALVEKSHIGGCCINEGCTPTKTLIASGRAAYMARRGPGYGIPSHVDGAADMIKVRQRKRDIVSNWREGGEKRLKNAGVTVFMGDAKFVGEKEITVESDVGQEEVLKANLIFINVGERPAAPPLDGLEGVIATLPEKVLDSTSIQELGEVPESLIVLGGGYVGLEFAQLFQRLGSKVHVIQRAKQLLPREDPDLAESMKDILMEDGLKVHCSTEAKHITVDPLAQQPITLTTHSKLDDSTSTVTGTHILLATGRRPNTDTLNLAASGVQTDSTGYIPTNEYLETSVPGIYALGDCKGPPAFTHVSYDDFRVIRDNLDLLPYPSASSFGKPIKPHSINTRKSAIPYVCYTDPQLGHVGLHLHDIPTSERKNIQVAKMPMSYVARALETDESRGMMKAVVNGETGDILGFSCIGIEGGEIMAVVQTAMMGGLKWWDLREAIWAHPSLAESLNNIWGYLEDA</sequence>
<dbReference type="Gene3D" id="3.30.390.30">
    <property type="match status" value="1"/>
</dbReference>
<comment type="caution">
    <text evidence="9">The sequence shown here is derived from an EMBL/GenBank/DDBJ whole genome shotgun (WGS) entry which is preliminary data.</text>
</comment>
<dbReference type="Pfam" id="PF02852">
    <property type="entry name" value="Pyr_redox_dim"/>
    <property type="match status" value="1"/>
</dbReference>
<reference evidence="9" key="1">
    <citation type="journal article" date="2020" name="Stud. Mycol.">
        <title>101 Dothideomycetes genomes: a test case for predicting lifestyles and emergence of pathogens.</title>
        <authorList>
            <person name="Haridas S."/>
            <person name="Albert R."/>
            <person name="Binder M."/>
            <person name="Bloem J."/>
            <person name="Labutti K."/>
            <person name="Salamov A."/>
            <person name="Andreopoulos B."/>
            <person name="Baker S."/>
            <person name="Barry K."/>
            <person name="Bills G."/>
            <person name="Bluhm B."/>
            <person name="Cannon C."/>
            <person name="Castanera R."/>
            <person name="Culley D."/>
            <person name="Daum C."/>
            <person name="Ezra D."/>
            <person name="Gonzalez J."/>
            <person name="Henrissat B."/>
            <person name="Kuo A."/>
            <person name="Liang C."/>
            <person name="Lipzen A."/>
            <person name="Lutzoni F."/>
            <person name="Magnuson J."/>
            <person name="Mondo S."/>
            <person name="Nolan M."/>
            <person name="Ohm R."/>
            <person name="Pangilinan J."/>
            <person name="Park H.-J."/>
            <person name="Ramirez L."/>
            <person name="Alfaro M."/>
            <person name="Sun H."/>
            <person name="Tritt A."/>
            <person name="Yoshinaga Y."/>
            <person name="Zwiers L.-H."/>
            <person name="Turgeon B."/>
            <person name="Goodwin S."/>
            <person name="Spatafora J."/>
            <person name="Crous P."/>
            <person name="Grigoriev I."/>
        </authorList>
    </citation>
    <scope>NUCLEOTIDE SEQUENCE</scope>
    <source>
        <strain evidence="9">CBS 130266</strain>
    </source>
</reference>
<feature type="disulfide bond" description="Redox-active" evidence="6">
    <location>
        <begin position="45"/>
        <end position="50"/>
    </location>
</feature>
<evidence type="ECO:0000259" key="8">
    <source>
        <dbReference type="Pfam" id="PF07992"/>
    </source>
</evidence>
<evidence type="ECO:0000256" key="6">
    <source>
        <dbReference type="PIRSR" id="PIRSR000350-4"/>
    </source>
</evidence>
<evidence type="ECO:0000256" key="2">
    <source>
        <dbReference type="ARBA" id="ARBA00022630"/>
    </source>
</evidence>
<evidence type="ECO:0000313" key="10">
    <source>
        <dbReference type="Proteomes" id="UP000800235"/>
    </source>
</evidence>
<feature type="binding site" evidence="5">
    <location>
        <position position="326"/>
    </location>
    <ligand>
        <name>FAD</name>
        <dbReference type="ChEBI" id="CHEBI:57692"/>
    </ligand>
</feature>
<evidence type="ECO:0000259" key="7">
    <source>
        <dbReference type="Pfam" id="PF02852"/>
    </source>
</evidence>
<dbReference type="SUPFAM" id="SSF51905">
    <property type="entry name" value="FAD/NAD(P)-binding domain"/>
    <property type="match status" value="1"/>
</dbReference>
<dbReference type="SUPFAM" id="SSF55424">
    <property type="entry name" value="FAD/NAD-linked reductases, dimerisation (C-terminal) domain"/>
    <property type="match status" value="1"/>
</dbReference>
<feature type="domain" description="Pyridine nucleotide-disulphide oxidoreductase dimerisation" evidence="7">
    <location>
        <begin position="375"/>
        <end position="482"/>
    </location>
</feature>
<evidence type="ECO:0000256" key="5">
    <source>
        <dbReference type="PIRSR" id="PIRSR000350-3"/>
    </source>
</evidence>
<dbReference type="PANTHER" id="PTHR43014:SF2">
    <property type="entry name" value="MERCURIC REDUCTASE"/>
    <property type="match status" value="1"/>
</dbReference>
<name>A0A9P4U3J9_9PEZI</name>
<dbReference type="PIRSF" id="PIRSF000350">
    <property type="entry name" value="Mercury_reductase_MerA"/>
    <property type="match status" value="1"/>
</dbReference>
<comment type="cofactor">
    <cofactor evidence="5">
        <name>FAD</name>
        <dbReference type="ChEBI" id="CHEBI:57692"/>
    </cofactor>
    <text evidence="5">Binds 1 FAD per subunit.</text>
</comment>
<dbReference type="InterPro" id="IPR004099">
    <property type="entry name" value="Pyr_nucl-diS_OxRdtase_dimer"/>
</dbReference>
<dbReference type="EMBL" id="MU007011">
    <property type="protein sequence ID" value="KAF2436025.1"/>
    <property type="molecule type" value="Genomic_DNA"/>
</dbReference>
<dbReference type="InterPro" id="IPR023753">
    <property type="entry name" value="FAD/NAD-binding_dom"/>
</dbReference>
<evidence type="ECO:0000256" key="4">
    <source>
        <dbReference type="PIRSR" id="PIRSR000350-2"/>
    </source>
</evidence>
<organism evidence="9 10">
    <name type="scientific">Tothia fuscella</name>
    <dbReference type="NCBI Taxonomy" id="1048955"/>
    <lineage>
        <taxon>Eukaryota</taxon>
        <taxon>Fungi</taxon>
        <taxon>Dikarya</taxon>
        <taxon>Ascomycota</taxon>
        <taxon>Pezizomycotina</taxon>
        <taxon>Dothideomycetes</taxon>
        <taxon>Pleosporomycetidae</taxon>
        <taxon>Venturiales</taxon>
        <taxon>Cylindrosympodiaceae</taxon>
        <taxon>Tothia</taxon>
    </lineage>
</organism>
<keyword evidence="5" id="KW-0520">NAD</keyword>
<keyword evidence="3 5" id="KW-0274">FAD</keyword>
<dbReference type="InterPro" id="IPR016156">
    <property type="entry name" value="FAD/NAD-linked_Rdtase_dimer_sf"/>
</dbReference>
<feature type="binding site" evidence="5">
    <location>
        <begin position="190"/>
        <end position="197"/>
    </location>
    <ligand>
        <name>NAD(+)</name>
        <dbReference type="ChEBI" id="CHEBI:57540"/>
    </ligand>
</feature>
<keyword evidence="2" id="KW-0285">Flavoprotein</keyword>
<feature type="binding site" evidence="5">
    <location>
        <position position="54"/>
    </location>
    <ligand>
        <name>FAD</name>
        <dbReference type="ChEBI" id="CHEBI:57692"/>
    </ligand>
</feature>
<keyword evidence="5" id="KW-0547">Nucleotide-binding</keyword>
<dbReference type="InterPro" id="IPR001100">
    <property type="entry name" value="Pyr_nuc-diS_OxRdtase"/>
</dbReference>
<dbReference type="GO" id="GO:0050660">
    <property type="term" value="F:flavin adenine dinucleotide binding"/>
    <property type="evidence" value="ECO:0007669"/>
    <property type="project" value="TreeGrafter"/>
</dbReference>
<feature type="domain" description="FAD/NAD(P)-binding" evidence="8">
    <location>
        <begin position="9"/>
        <end position="338"/>
    </location>
</feature>